<accession>A0A1W2G535</accession>
<dbReference type="InterPro" id="IPR010035">
    <property type="entry name" value="Thi_S"/>
</dbReference>
<dbReference type="InterPro" id="IPR016155">
    <property type="entry name" value="Mopterin_synth/thiamin_S_b"/>
</dbReference>
<evidence type="ECO:0000313" key="2">
    <source>
        <dbReference type="Proteomes" id="UP000192472"/>
    </source>
</evidence>
<organism evidence="1 2">
    <name type="scientific">Reichenbachiella faecimaris</name>
    <dbReference type="NCBI Taxonomy" id="692418"/>
    <lineage>
        <taxon>Bacteria</taxon>
        <taxon>Pseudomonadati</taxon>
        <taxon>Bacteroidota</taxon>
        <taxon>Cytophagia</taxon>
        <taxon>Cytophagales</taxon>
        <taxon>Reichenbachiellaceae</taxon>
        <taxon>Reichenbachiella</taxon>
    </lineage>
</organism>
<dbReference type="STRING" id="692418.SAMN04488029_0044"/>
<dbReference type="Gene3D" id="3.10.20.30">
    <property type="match status" value="1"/>
</dbReference>
<dbReference type="SUPFAM" id="SSF54285">
    <property type="entry name" value="MoaD/ThiS"/>
    <property type="match status" value="1"/>
</dbReference>
<name>A0A1W2G535_REIFA</name>
<evidence type="ECO:0000313" key="1">
    <source>
        <dbReference type="EMBL" id="SMD31701.1"/>
    </source>
</evidence>
<proteinExistence type="predicted"/>
<dbReference type="InterPro" id="IPR012675">
    <property type="entry name" value="Beta-grasp_dom_sf"/>
</dbReference>
<dbReference type="EMBL" id="FWYF01000001">
    <property type="protein sequence ID" value="SMD31701.1"/>
    <property type="molecule type" value="Genomic_DNA"/>
</dbReference>
<gene>
    <name evidence="1" type="ORF">SAMN04488029_0044</name>
</gene>
<dbReference type="AlphaFoldDB" id="A0A1W2G535"/>
<sequence>MKVKLNDREIQIHTENNQLIELMKTNQLYHESGIAVAINEEILPRTIWEQYQVQDNDNILIITATQGG</sequence>
<dbReference type="PANTHER" id="PTHR34472:SF1">
    <property type="entry name" value="SULFUR CARRIER PROTEIN THIS"/>
    <property type="match status" value="1"/>
</dbReference>
<dbReference type="RefSeq" id="WP_084370410.1">
    <property type="nucleotide sequence ID" value="NZ_FWYF01000001.1"/>
</dbReference>
<dbReference type="Proteomes" id="UP000192472">
    <property type="component" value="Unassembled WGS sequence"/>
</dbReference>
<keyword evidence="2" id="KW-1185">Reference proteome</keyword>
<dbReference type="NCBIfam" id="TIGR01683">
    <property type="entry name" value="thiS"/>
    <property type="match status" value="1"/>
</dbReference>
<dbReference type="PANTHER" id="PTHR34472">
    <property type="entry name" value="SULFUR CARRIER PROTEIN THIS"/>
    <property type="match status" value="1"/>
</dbReference>
<dbReference type="CDD" id="cd00565">
    <property type="entry name" value="Ubl_ThiS"/>
    <property type="match status" value="1"/>
</dbReference>
<dbReference type="OrthoDB" id="1525151at2"/>
<dbReference type="InterPro" id="IPR003749">
    <property type="entry name" value="ThiS/MoaD-like"/>
</dbReference>
<dbReference type="Pfam" id="PF02597">
    <property type="entry name" value="ThiS"/>
    <property type="match status" value="1"/>
</dbReference>
<protein>
    <submittedName>
        <fullName evidence="1">Sulfur carrier protein</fullName>
    </submittedName>
</protein>
<reference evidence="1 2" key="1">
    <citation type="submission" date="2017-04" db="EMBL/GenBank/DDBJ databases">
        <authorList>
            <person name="Afonso C.L."/>
            <person name="Miller P.J."/>
            <person name="Scott M.A."/>
            <person name="Spackman E."/>
            <person name="Goraichik I."/>
            <person name="Dimitrov K.M."/>
            <person name="Suarez D.L."/>
            <person name="Swayne D.E."/>
        </authorList>
    </citation>
    <scope>NUCLEOTIDE SEQUENCE [LARGE SCALE GENOMIC DNA]</scope>
    <source>
        <strain evidence="1 2">DSM 26133</strain>
    </source>
</reference>